<keyword evidence="2" id="KW-1185">Reference proteome</keyword>
<comment type="caution">
    <text evidence="1">The sequence shown here is derived from an EMBL/GenBank/DDBJ whole genome shotgun (WGS) entry which is preliminary data.</text>
</comment>
<dbReference type="EMBL" id="AKHW03000533">
    <property type="protein sequence ID" value="KYO46349.1"/>
    <property type="molecule type" value="Genomic_DNA"/>
</dbReference>
<reference evidence="1 2" key="1">
    <citation type="journal article" date="2012" name="Genome Biol.">
        <title>Sequencing three crocodilian genomes to illuminate the evolution of archosaurs and amniotes.</title>
        <authorList>
            <person name="St John J.A."/>
            <person name="Braun E.L."/>
            <person name="Isberg S.R."/>
            <person name="Miles L.G."/>
            <person name="Chong A.Y."/>
            <person name="Gongora J."/>
            <person name="Dalzell P."/>
            <person name="Moran C."/>
            <person name="Bed'hom B."/>
            <person name="Abzhanov A."/>
            <person name="Burgess S.C."/>
            <person name="Cooksey A.M."/>
            <person name="Castoe T.A."/>
            <person name="Crawford N.G."/>
            <person name="Densmore L.D."/>
            <person name="Drew J.C."/>
            <person name="Edwards S.V."/>
            <person name="Faircloth B.C."/>
            <person name="Fujita M.K."/>
            <person name="Greenwold M.J."/>
            <person name="Hoffmann F.G."/>
            <person name="Howard J.M."/>
            <person name="Iguchi T."/>
            <person name="Janes D.E."/>
            <person name="Khan S.Y."/>
            <person name="Kohno S."/>
            <person name="de Koning A.J."/>
            <person name="Lance S.L."/>
            <person name="McCarthy F.M."/>
            <person name="McCormack J.E."/>
            <person name="Merchant M.E."/>
            <person name="Peterson D.G."/>
            <person name="Pollock D.D."/>
            <person name="Pourmand N."/>
            <person name="Raney B.J."/>
            <person name="Roessler K.A."/>
            <person name="Sanford J.R."/>
            <person name="Sawyer R.H."/>
            <person name="Schmidt C.J."/>
            <person name="Triplett E.W."/>
            <person name="Tuberville T.D."/>
            <person name="Venegas-Anaya M."/>
            <person name="Howard J.T."/>
            <person name="Jarvis E.D."/>
            <person name="Guillette L.J.Jr."/>
            <person name="Glenn T.C."/>
            <person name="Green R.E."/>
            <person name="Ray D.A."/>
        </authorList>
    </citation>
    <scope>NUCLEOTIDE SEQUENCE [LARGE SCALE GENOMIC DNA]</scope>
    <source>
        <strain evidence="1">KSC_2009_1</strain>
    </source>
</reference>
<name>A0A151PBP2_ALLMI</name>
<sequence length="77" mass="8654">MHIHDLICCIAFRSGKDNMERPEDPVISGSLLSVAFGGHMGPKEEEESITPCKDFPPFFCLRCIPLEQKASLLNYQD</sequence>
<organism evidence="1 2">
    <name type="scientific">Alligator mississippiensis</name>
    <name type="common">American alligator</name>
    <dbReference type="NCBI Taxonomy" id="8496"/>
    <lineage>
        <taxon>Eukaryota</taxon>
        <taxon>Metazoa</taxon>
        <taxon>Chordata</taxon>
        <taxon>Craniata</taxon>
        <taxon>Vertebrata</taxon>
        <taxon>Euteleostomi</taxon>
        <taxon>Archelosauria</taxon>
        <taxon>Archosauria</taxon>
        <taxon>Crocodylia</taxon>
        <taxon>Alligatoridae</taxon>
        <taxon>Alligatorinae</taxon>
        <taxon>Alligator</taxon>
    </lineage>
</organism>
<accession>A0A151PBP2</accession>
<evidence type="ECO:0000313" key="2">
    <source>
        <dbReference type="Proteomes" id="UP000050525"/>
    </source>
</evidence>
<proteinExistence type="predicted"/>
<gene>
    <name evidence="1" type="ORF">Y1Q_0021855</name>
</gene>
<dbReference type="Proteomes" id="UP000050525">
    <property type="component" value="Unassembled WGS sequence"/>
</dbReference>
<dbReference type="AlphaFoldDB" id="A0A151PBP2"/>
<protein>
    <submittedName>
        <fullName evidence="1">Uncharacterized protein</fullName>
    </submittedName>
</protein>
<evidence type="ECO:0000313" key="1">
    <source>
        <dbReference type="EMBL" id="KYO46349.1"/>
    </source>
</evidence>